<dbReference type="RefSeq" id="WP_245750759.1">
    <property type="nucleotide sequence ID" value="NZ_FOKU01000015.1"/>
</dbReference>
<evidence type="ECO:0000313" key="3">
    <source>
        <dbReference type="Proteomes" id="UP000184031"/>
    </source>
</evidence>
<dbReference type="InterPro" id="IPR041055">
    <property type="entry name" value="Kinase-PolyVal"/>
</dbReference>
<evidence type="ECO:0000313" key="4">
    <source>
        <dbReference type="Proteomes" id="UP000198940"/>
    </source>
</evidence>
<reference evidence="2 3" key="1">
    <citation type="submission" date="2016-11" db="EMBL/GenBank/DDBJ databases">
        <authorList>
            <person name="Varghese N."/>
            <person name="Submissions S."/>
        </authorList>
    </citation>
    <scope>NUCLEOTIDE SEQUENCE [LARGE SCALE GENOMIC DNA]</scope>
    <source>
        <strain evidence="2 3">CGMCC 1.12174</strain>
        <strain evidence="1 4">DSM 26351</strain>
    </source>
</reference>
<evidence type="ECO:0000313" key="1">
    <source>
        <dbReference type="EMBL" id="SFC62420.1"/>
    </source>
</evidence>
<keyword evidence="4" id="KW-1185">Reference proteome</keyword>
<comment type="caution">
    <text evidence="2">The sequence shown here is derived from an EMBL/GenBank/DDBJ whole genome shotgun (WGS) entry which is preliminary data.</text>
</comment>
<dbReference type="Proteomes" id="UP000198940">
    <property type="component" value="Unassembled WGS sequence"/>
</dbReference>
<organism evidence="2 3">
    <name type="scientific">Flagellimonas taeanensis</name>
    <dbReference type="NCBI Taxonomy" id="1005926"/>
    <lineage>
        <taxon>Bacteria</taxon>
        <taxon>Pseudomonadati</taxon>
        <taxon>Bacteroidota</taxon>
        <taxon>Flavobacteriia</taxon>
        <taxon>Flavobacteriales</taxon>
        <taxon>Flavobacteriaceae</taxon>
        <taxon>Flagellimonas</taxon>
    </lineage>
</organism>
<proteinExistence type="predicted"/>
<dbReference type="Proteomes" id="UP000184031">
    <property type="component" value="Unassembled WGS sequence"/>
</dbReference>
<dbReference type="EMBL" id="FOKU01000015">
    <property type="protein sequence ID" value="SFC62420.1"/>
    <property type="molecule type" value="Genomic_DNA"/>
</dbReference>
<protein>
    <submittedName>
        <fullName evidence="2">Uncharacterized protein</fullName>
    </submittedName>
</protein>
<name>A0A1M7CF67_9FLAO</name>
<evidence type="ECO:0000313" key="2">
    <source>
        <dbReference type="EMBL" id="SHL65847.1"/>
    </source>
</evidence>
<gene>
    <name evidence="1" type="ORF">SAMN04487891_11577</name>
    <name evidence="2" type="ORF">SAMN05216293_4008</name>
</gene>
<dbReference type="STRING" id="1055723.SAMN05216293_4008"/>
<accession>A0A1M7CF67</accession>
<dbReference type="Pfam" id="PF18762">
    <property type="entry name" value="Kinase-PolyVal"/>
    <property type="match status" value="1"/>
</dbReference>
<sequence length="217" mass="25539">MKHDMDLKSVKYELQTIISGKSGNSYDALIQTIAHYLRTSQRTGPMAEEKHQNKAEETEKLLTFAAKNDLFYTDVEEDKYISEGAEQKVYIQSEQFVLKLNDAIYYASWEDYFLNLMLHNYFFADTAYQLLGFHQKEKELYAVVKQPFVKADSLTDLTQVKAFLTNNGFENTRNHDYFHPQLGIILEDLHDENVLTHHDMLYFIDTVFYIKPEVFWS</sequence>
<dbReference type="AlphaFoldDB" id="A0A1M7CF67"/>
<dbReference type="EMBL" id="FRAT01000013">
    <property type="protein sequence ID" value="SHL65847.1"/>
    <property type="molecule type" value="Genomic_DNA"/>
</dbReference>